<dbReference type="AlphaFoldDB" id="A0A5P1F4U4"/>
<evidence type="ECO:0000313" key="2">
    <source>
        <dbReference type="EMBL" id="ONK73134.1"/>
    </source>
</evidence>
<keyword evidence="3" id="KW-1185">Reference proteome</keyword>
<feature type="region of interest" description="Disordered" evidence="1">
    <location>
        <begin position="71"/>
        <end position="135"/>
    </location>
</feature>
<sequence>MIWGMQMRELQEVLWEDIGTKIYSLLRRGELLSIQELLLDGDNVGPHYKNVLTLLASLHEAEPIAPETITHDAATSEQVPSTDEATIGQAQFNTHKDGLSEPHQQDDEDEISYNDFEGLDIGGPNAQGTLPSQFT</sequence>
<reference evidence="3" key="1">
    <citation type="journal article" date="2017" name="Nat. Commun.">
        <title>The asparagus genome sheds light on the origin and evolution of a young Y chromosome.</title>
        <authorList>
            <person name="Harkess A."/>
            <person name="Zhou J."/>
            <person name="Xu C."/>
            <person name="Bowers J.E."/>
            <person name="Van der Hulst R."/>
            <person name="Ayyampalayam S."/>
            <person name="Mercati F."/>
            <person name="Riccardi P."/>
            <person name="McKain M.R."/>
            <person name="Kakrana A."/>
            <person name="Tang H."/>
            <person name="Ray J."/>
            <person name="Groenendijk J."/>
            <person name="Arikit S."/>
            <person name="Mathioni S.M."/>
            <person name="Nakano M."/>
            <person name="Shan H."/>
            <person name="Telgmann-Rauber A."/>
            <person name="Kanno A."/>
            <person name="Yue Z."/>
            <person name="Chen H."/>
            <person name="Li W."/>
            <person name="Chen Y."/>
            <person name="Xu X."/>
            <person name="Zhang Y."/>
            <person name="Luo S."/>
            <person name="Chen H."/>
            <person name="Gao J."/>
            <person name="Mao Z."/>
            <person name="Pires J.C."/>
            <person name="Luo M."/>
            <person name="Kudrna D."/>
            <person name="Wing R.A."/>
            <person name="Meyers B.C."/>
            <person name="Yi K."/>
            <person name="Kong H."/>
            <person name="Lavrijsen P."/>
            <person name="Sunseri F."/>
            <person name="Falavigna A."/>
            <person name="Ye Y."/>
            <person name="Leebens-Mack J.H."/>
            <person name="Chen G."/>
        </authorList>
    </citation>
    <scope>NUCLEOTIDE SEQUENCE [LARGE SCALE GENOMIC DNA]</scope>
    <source>
        <strain evidence="3">cv. DH0086</strain>
    </source>
</reference>
<accession>A0A5P1F4U4</accession>
<dbReference type="Gramene" id="ONK73134">
    <property type="protein sequence ID" value="ONK73134"/>
    <property type="gene ID" value="A4U43_C04F27600"/>
</dbReference>
<evidence type="ECO:0000256" key="1">
    <source>
        <dbReference type="SAM" id="MobiDB-lite"/>
    </source>
</evidence>
<protein>
    <submittedName>
        <fullName evidence="2">Uncharacterized protein</fullName>
    </submittedName>
</protein>
<dbReference type="EMBL" id="CM007384">
    <property type="protein sequence ID" value="ONK73134.1"/>
    <property type="molecule type" value="Genomic_DNA"/>
</dbReference>
<proteinExistence type="predicted"/>
<feature type="compositionally biased region" description="Basic and acidic residues" evidence="1">
    <location>
        <begin position="94"/>
        <end position="105"/>
    </location>
</feature>
<name>A0A5P1F4U4_ASPOF</name>
<organism evidence="2 3">
    <name type="scientific">Asparagus officinalis</name>
    <name type="common">Garden asparagus</name>
    <dbReference type="NCBI Taxonomy" id="4686"/>
    <lineage>
        <taxon>Eukaryota</taxon>
        <taxon>Viridiplantae</taxon>
        <taxon>Streptophyta</taxon>
        <taxon>Embryophyta</taxon>
        <taxon>Tracheophyta</taxon>
        <taxon>Spermatophyta</taxon>
        <taxon>Magnoliopsida</taxon>
        <taxon>Liliopsida</taxon>
        <taxon>Asparagales</taxon>
        <taxon>Asparagaceae</taxon>
        <taxon>Asparagoideae</taxon>
        <taxon>Asparagus</taxon>
    </lineage>
</organism>
<dbReference type="Proteomes" id="UP000243459">
    <property type="component" value="Chromosome 4"/>
</dbReference>
<gene>
    <name evidence="2" type="ORF">A4U43_C04F27600</name>
</gene>
<feature type="compositionally biased region" description="Polar residues" evidence="1">
    <location>
        <begin position="126"/>
        <end position="135"/>
    </location>
</feature>
<feature type="compositionally biased region" description="Polar residues" evidence="1">
    <location>
        <begin position="73"/>
        <end position="93"/>
    </location>
</feature>
<evidence type="ECO:0000313" key="3">
    <source>
        <dbReference type="Proteomes" id="UP000243459"/>
    </source>
</evidence>